<dbReference type="PANTHER" id="PTHR43731">
    <property type="entry name" value="RHOMBOID PROTEASE"/>
    <property type="match status" value="1"/>
</dbReference>
<keyword evidence="9" id="KW-0645">Protease</keyword>
<evidence type="ECO:0000256" key="2">
    <source>
        <dbReference type="ARBA" id="ARBA00009045"/>
    </source>
</evidence>
<feature type="transmembrane region" description="Helical" evidence="7">
    <location>
        <begin position="133"/>
        <end position="154"/>
    </location>
</feature>
<evidence type="ECO:0000259" key="8">
    <source>
        <dbReference type="Pfam" id="PF01694"/>
    </source>
</evidence>
<evidence type="ECO:0000256" key="4">
    <source>
        <dbReference type="ARBA" id="ARBA00022801"/>
    </source>
</evidence>
<dbReference type="Pfam" id="PF01694">
    <property type="entry name" value="Rhomboid"/>
    <property type="match status" value="1"/>
</dbReference>
<keyword evidence="5 7" id="KW-1133">Transmembrane helix</keyword>
<dbReference type="InterPro" id="IPR050925">
    <property type="entry name" value="Rhomboid_protease_S54"/>
</dbReference>
<comment type="subcellular location">
    <subcellularLocation>
        <location evidence="1">Membrane</location>
        <topology evidence="1">Multi-pass membrane protein</topology>
    </subcellularLocation>
</comment>
<dbReference type="InterPro" id="IPR022764">
    <property type="entry name" value="Peptidase_S54_rhomboid_dom"/>
</dbReference>
<dbReference type="GO" id="GO:0008233">
    <property type="term" value="F:peptidase activity"/>
    <property type="evidence" value="ECO:0007669"/>
    <property type="project" value="UniProtKB-KW"/>
</dbReference>
<accession>A0ABU0FAR1</accession>
<feature type="transmembrane region" description="Helical" evidence="7">
    <location>
        <begin position="160"/>
        <end position="180"/>
    </location>
</feature>
<keyword evidence="3 7" id="KW-0812">Transmembrane</keyword>
<comment type="similarity">
    <text evidence="2">Belongs to the peptidase S54 family.</text>
</comment>
<evidence type="ECO:0000256" key="6">
    <source>
        <dbReference type="ARBA" id="ARBA00023136"/>
    </source>
</evidence>
<dbReference type="PANTHER" id="PTHR43731:SF14">
    <property type="entry name" value="PRESENILIN-ASSOCIATED RHOMBOID-LIKE PROTEIN, MITOCHONDRIAL"/>
    <property type="match status" value="1"/>
</dbReference>
<evidence type="ECO:0000256" key="1">
    <source>
        <dbReference type="ARBA" id="ARBA00004141"/>
    </source>
</evidence>
<evidence type="ECO:0000313" key="9">
    <source>
        <dbReference type="EMBL" id="MDQ0391685.1"/>
    </source>
</evidence>
<sequence>MIARRLQSPVEEAAWILSPPARAHADALEMQGSHDRAPGRTSWRETPVTYGLILANCAMFAAETYRGGSQDLQTLFDLGGLWPESVLRDHEWWRLATAMFLHAGPEHLVSNMFALWVLGRFVEAAMGPLRTGLIYGVGGLASMAGVLWLTQMGLIEPNLLVGASGAIFALLGAIALRRLADFLASRAVADRRNLTLIIMVLAIQAVIDLAVPQISFTAHGIGLAVGLLLGWLLMPTRRG</sequence>
<organism evidence="9 10">
    <name type="scientific">Labrys monachus</name>
    <dbReference type="NCBI Taxonomy" id="217067"/>
    <lineage>
        <taxon>Bacteria</taxon>
        <taxon>Pseudomonadati</taxon>
        <taxon>Pseudomonadota</taxon>
        <taxon>Alphaproteobacteria</taxon>
        <taxon>Hyphomicrobiales</taxon>
        <taxon>Xanthobacteraceae</taxon>
        <taxon>Labrys</taxon>
    </lineage>
</organism>
<dbReference type="EMBL" id="JAUSVK010000001">
    <property type="protein sequence ID" value="MDQ0391685.1"/>
    <property type="molecule type" value="Genomic_DNA"/>
</dbReference>
<dbReference type="InterPro" id="IPR035952">
    <property type="entry name" value="Rhomboid-like_sf"/>
</dbReference>
<evidence type="ECO:0000256" key="7">
    <source>
        <dbReference type="SAM" id="Phobius"/>
    </source>
</evidence>
<protein>
    <submittedName>
        <fullName evidence="9">Membrane associated rhomboid family serine protease</fullName>
    </submittedName>
</protein>
<keyword evidence="6 7" id="KW-0472">Membrane</keyword>
<keyword evidence="4" id="KW-0378">Hydrolase</keyword>
<gene>
    <name evidence="9" type="ORF">J3R73_001477</name>
</gene>
<proteinExistence type="inferred from homology"/>
<dbReference type="SUPFAM" id="SSF144091">
    <property type="entry name" value="Rhomboid-like"/>
    <property type="match status" value="1"/>
</dbReference>
<feature type="transmembrane region" description="Helical" evidence="7">
    <location>
        <begin position="216"/>
        <end position="234"/>
    </location>
</feature>
<evidence type="ECO:0000256" key="3">
    <source>
        <dbReference type="ARBA" id="ARBA00022692"/>
    </source>
</evidence>
<comment type="caution">
    <text evidence="9">The sequence shown here is derived from an EMBL/GenBank/DDBJ whole genome shotgun (WGS) entry which is preliminary data.</text>
</comment>
<evidence type="ECO:0000256" key="5">
    <source>
        <dbReference type="ARBA" id="ARBA00022989"/>
    </source>
</evidence>
<keyword evidence="10" id="KW-1185">Reference proteome</keyword>
<dbReference type="Proteomes" id="UP001237448">
    <property type="component" value="Unassembled WGS sequence"/>
</dbReference>
<feature type="transmembrane region" description="Helical" evidence="7">
    <location>
        <begin position="192"/>
        <end position="210"/>
    </location>
</feature>
<name>A0ABU0FAR1_9HYPH</name>
<evidence type="ECO:0000313" key="10">
    <source>
        <dbReference type="Proteomes" id="UP001237448"/>
    </source>
</evidence>
<reference evidence="9 10" key="1">
    <citation type="submission" date="2023-07" db="EMBL/GenBank/DDBJ databases">
        <title>Genomic Encyclopedia of Type Strains, Phase IV (KMG-IV): sequencing the most valuable type-strain genomes for metagenomic binning, comparative biology and taxonomic classification.</title>
        <authorList>
            <person name="Goeker M."/>
        </authorList>
    </citation>
    <scope>NUCLEOTIDE SEQUENCE [LARGE SCALE GENOMIC DNA]</scope>
    <source>
        <strain evidence="9 10">DSM 5896</strain>
    </source>
</reference>
<dbReference type="Gene3D" id="1.20.1540.10">
    <property type="entry name" value="Rhomboid-like"/>
    <property type="match status" value="1"/>
</dbReference>
<dbReference type="RefSeq" id="WP_307424415.1">
    <property type="nucleotide sequence ID" value="NZ_JAUSVK010000001.1"/>
</dbReference>
<feature type="domain" description="Peptidase S54 rhomboid" evidence="8">
    <location>
        <begin position="90"/>
        <end position="234"/>
    </location>
</feature>
<dbReference type="GO" id="GO:0006508">
    <property type="term" value="P:proteolysis"/>
    <property type="evidence" value="ECO:0007669"/>
    <property type="project" value="UniProtKB-KW"/>
</dbReference>